<gene>
    <name evidence="4" type="ORF">Goari_009719</name>
</gene>
<dbReference type="SUPFAM" id="SSF49870">
    <property type="entry name" value="Osmotin, thaumatin-like protein"/>
    <property type="match status" value="1"/>
</dbReference>
<evidence type="ECO:0008006" key="6">
    <source>
        <dbReference type="Google" id="ProtNLM"/>
    </source>
</evidence>
<dbReference type="PIRSF" id="PIRSF002703">
    <property type="entry name" value="Thaumatin"/>
    <property type="match status" value="1"/>
</dbReference>
<dbReference type="InterPro" id="IPR037176">
    <property type="entry name" value="Osmotin/thaumatin-like_sf"/>
</dbReference>
<feature type="disulfide bond" evidence="3">
    <location>
        <begin position="128"/>
        <end position="143"/>
    </location>
</feature>
<dbReference type="PROSITE" id="PS00316">
    <property type="entry name" value="THAUMATIN_1"/>
    <property type="match status" value="1"/>
</dbReference>
<dbReference type="AlphaFoldDB" id="A0A7J8XY50"/>
<keyword evidence="5" id="KW-1185">Reference proteome</keyword>
<feature type="disulfide bond" evidence="3">
    <location>
        <begin position="45"/>
        <end position="55"/>
    </location>
</feature>
<sequence>MVWPGSLSGNGAAIGEGGFVLAPGSSAQYQAPPGWSGRFWGRTGCTFDNSGSGKCVTGDCGGVLKCTGGGATPVSLVEFTIAGGGSGDKDFYDVSLVDGYNVALGVRATGGSGDCQYAGCVSDLNSNCPPELQVIDSGSVVACKSACAAFNSPEFCCTGDHATPQTCSPTQYSVMFKNACPTAYSYAYDDASSTRTCSGSDYLITFCPTVS</sequence>
<dbReference type="CDD" id="cd09218">
    <property type="entry name" value="TLP-PA"/>
    <property type="match status" value="1"/>
</dbReference>
<evidence type="ECO:0000313" key="5">
    <source>
        <dbReference type="Proteomes" id="UP000593577"/>
    </source>
</evidence>
<dbReference type="Gene3D" id="2.60.110.10">
    <property type="entry name" value="Thaumatin"/>
    <property type="match status" value="1"/>
</dbReference>
<reference evidence="4 5" key="1">
    <citation type="journal article" date="2019" name="Genome Biol. Evol.">
        <title>Insights into the evolution of the New World diploid cottons (Gossypium, subgenus Houzingenia) based on genome sequencing.</title>
        <authorList>
            <person name="Grover C.E."/>
            <person name="Arick M.A. 2nd"/>
            <person name="Thrash A."/>
            <person name="Conover J.L."/>
            <person name="Sanders W.S."/>
            <person name="Peterson D.G."/>
            <person name="Frelichowski J.E."/>
            <person name="Scheffler J.A."/>
            <person name="Scheffler B.E."/>
            <person name="Wendel J.F."/>
        </authorList>
    </citation>
    <scope>NUCLEOTIDE SEQUENCE [LARGE SCALE GENOMIC DNA]</scope>
    <source>
        <strain evidence="4">185</strain>
        <tissue evidence="4">Leaf</tissue>
    </source>
</reference>
<comment type="similarity">
    <text evidence="1">Belongs to the thaumatin family.</text>
</comment>
<evidence type="ECO:0000256" key="2">
    <source>
        <dbReference type="ARBA" id="ARBA00023157"/>
    </source>
</evidence>
<protein>
    <recommendedName>
        <fullName evidence="6">Thaumatin-like protein</fullName>
    </recommendedName>
</protein>
<evidence type="ECO:0000313" key="4">
    <source>
        <dbReference type="EMBL" id="MBA0692132.1"/>
    </source>
</evidence>
<comment type="caution">
    <text evidence="4">The sequence shown here is derived from an EMBL/GenBank/DDBJ whole genome shotgun (WGS) entry which is preliminary data.</text>
</comment>
<feature type="disulfide bond" evidence="3">
    <location>
        <begin position="120"/>
        <end position="180"/>
    </location>
</feature>
<dbReference type="PANTHER" id="PTHR31048">
    <property type="entry name" value="OS03G0233200 PROTEIN"/>
    <property type="match status" value="1"/>
</dbReference>
<dbReference type="PROSITE" id="PS51367">
    <property type="entry name" value="THAUMATIN_2"/>
    <property type="match status" value="1"/>
</dbReference>
<name>A0A7J8XY50_GOSAI</name>
<evidence type="ECO:0000256" key="1">
    <source>
        <dbReference type="ARBA" id="ARBA00010607"/>
    </source>
</evidence>
<evidence type="ECO:0000256" key="3">
    <source>
        <dbReference type="PIRSR" id="PIRSR002703-1"/>
    </source>
</evidence>
<dbReference type="InterPro" id="IPR017949">
    <property type="entry name" value="Thaumatin_CS"/>
</dbReference>
<dbReference type="SMART" id="SM00205">
    <property type="entry name" value="THN"/>
    <property type="match status" value="1"/>
</dbReference>
<accession>A0A7J8XY50</accession>
<feature type="disulfide bond" evidence="3">
    <location>
        <begin position="147"/>
        <end position="156"/>
    </location>
</feature>
<feature type="disulfide bond" evidence="3">
    <location>
        <begin position="157"/>
        <end position="167"/>
    </location>
</feature>
<organism evidence="4 5">
    <name type="scientific">Gossypium aridum</name>
    <name type="common">American cotton</name>
    <name type="synonym">Erioxylum aridum</name>
    <dbReference type="NCBI Taxonomy" id="34290"/>
    <lineage>
        <taxon>Eukaryota</taxon>
        <taxon>Viridiplantae</taxon>
        <taxon>Streptophyta</taxon>
        <taxon>Embryophyta</taxon>
        <taxon>Tracheophyta</taxon>
        <taxon>Spermatophyta</taxon>
        <taxon>Magnoliopsida</taxon>
        <taxon>eudicotyledons</taxon>
        <taxon>Gunneridae</taxon>
        <taxon>Pentapetalae</taxon>
        <taxon>rosids</taxon>
        <taxon>malvids</taxon>
        <taxon>Malvales</taxon>
        <taxon>Malvaceae</taxon>
        <taxon>Malvoideae</taxon>
        <taxon>Gossypium</taxon>
    </lineage>
</organism>
<feature type="disulfide bond" evidence="3">
    <location>
        <begin position="60"/>
        <end position="66"/>
    </location>
</feature>
<proteinExistence type="inferred from homology"/>
<dbReference type="FunFam" id="2.60.110.10:FF:000002">
    <property type="entry name" value="Thaumatin-like protein 1a"/>
    <property type="match status" value="1"/>
</dbReference>
<dbReference type="Proteomes" id="UP000593577">
    <property type="component" value="Unassembled WGS sequence"/>
</dbReference>
<dbReference type="EMBL" id="JABFAA010000009">
    <property type="protein sequence ID" value="MBA0692132.1"/>
    <property type="molecule type" value="Genomic_DNA"/>
</dbReference>
<feature type="disulfide bond" evidence="3">
    <location>
        <begin position="115"/>
        <end position="197"/>
    </location>
</feature>
<dbReference type="InterPro" id="IPR001938">
    <property type="entry name" value="Thaumatin"/>
</dbReference>
<dbReference type="Pfam" id="PF00314">
    <property type="entry name" value="Thaumatin"/>
    <property type="match status" value="1"/>
</dbReference>
<dbReference type="PRINTS" id="PR00347">
    <property type="entry name" value="THAUMATIN"/>
</dbReference>
<keyword evidence="2 3" id="KW-1015">Disulfide bond</keyword>